<feature type="compositionally biased region" description="Low complexity" evidence="1">
    <location>
        <begin position="438"/>
        <end position="464"/>
    </location>
</feature>
<sequence length="524" mass="55547">MSNFNPRPLDGENHCGDSGCDLGQVCFLYDTGTVCQPFTYPPTYPATGLNATIVDPPGWYIFAGYPSIRYTGSLTNQTAGAQCITVPIPRGPRIYPLLINLVRKWDFGYFTSTFDQEDYSSMLLQYRGNCAENFYCQPDTPINSDKTISAQGSLTGTCQPLKVVGEACVASTTCSGWHIAANGTYNNDQYRCLPRSERNGTISGMCLDIGIGKGTIHQPSTGRSAWTYLLSTLVFVGFAIMYLWYRRQKIRRRAMAMSGRYVYADDNNGPSLYVRRGGVSRQPDENDNGELPAYGMHRRDERVTGPAVEEIGMYAFPDGGPPPAPMTPNAPYPPTSARPVHQSYPFPMTHPGLNSVLNQPPPSGALYPPPPMDPAPLTAQEAEAAAIRAAAAAAIPTSSPTAPRLPGDNVMPPAYESSPAHSTAPSVAGNTPGSESSAATDTTIVNTVTTGATAAAAAARGTGVEEVASDNNAKAGKQESSGNNSPLFSKEKSSSSTSHGSVVGSGSSSRTSSISGSSSKNKEQ</sequence>
<keyword evidence="2" id="KW-1133">Transmembrane helix</keyword>
<dbReference type="Proteomes" id="UP000726737">
    <property type="component" value="Unassembled WGS sequence"/>
</dbReference>
<feature type="compositionally biased region" description="Low complexity" evidence="1">
    <location>
        <begin position="394"/>
        <end position="404"/>
    </location>
</feature>
<reference evidence="3" key="1">
    <citation type="journal article" date="2020" name="Fungal Divers.">
        <title>Resolving the Mortierellaceae phylogeny through synthesis of multi-gene phylogenetics and phylogenomics.</title>
        <authorList>
            <person name="Vandepol N."/>
            <person name="Liber J."/>
            <person name="Desiro A."/>
            <person name="Na H."/>
            <person name="Kennedy M."/>
            <person name="Barry K."/>
            <person name="Grigoriev I.V."/>
            <person name="Miller A.N."/>
            <person name="O'Donnell K."/>
            <person name="Stajich J.E."/>
            <person name="Bonito G."/>
        </authorList>
    </citation>
    <scope>NUCLEOTIDE SEQUENCE</scope>
    <source>
        <strain evidence="3">KOD948</strain>
    </source>
</reference>
<feature type="compositionally biased region" description="Polar residues" evidence="1">
    <location>
        <begin position="419"/>
        <end position="437"/>
    </location>
</feature>
<feature type="compositionally biased region" description="Low complexity" evidence="1">
    <location>
        <begin position="494"/>
        <end position="524"/>
    </location>
</feature>
<evidence type="ECO:0000256" key="2">
    <source>
        <dbReference type="SAM" id="Phobius"/>
    </source>
</evidence>
<gene>
    <name evidence="3" type="ORF">BG011_005531</name>
</gene>
<evidence type="ECO:0000256" key="1">
    <source>
        <dbReference type="SAM" id="MobiDB-lite"/>
    </source>
</evidence>
<keyword evidence="2" id="KW-0812">Transmembrane</keyword>
<keyword evidence="4" id="KW-1185">Reference proteome</keyword>
<keyword evidence="2" id="KW-0472">Membrane</keyword>
<protein>
    <submittedName>
        <fullName evidence="3">Uncharacterized protein</fullName>
    </submittedName>
</protein>
<feature type="compositionally biased region" description="Pro residues" evidence="1">
    <location>
        <begin position="319"/>
        <end position="336"/>
    </location>
</feature>
<dbReference type="AlphaFoldDB" id="A0A9P6PVS0"/>
<dbReference type="EMBL" id="JAAAJA010000384">
    <property type="protein sequence ID" value="KAG0254770.1"/>
    <property type="molecule type" value="Genomic_DNA"/>
</dbReference>
<feature type="compositionally biased region" description="Polar residues" evidence="1">
    <location>
        <begin position="478"/>
        <end position="487"/>
    </location>
</feature>
<organism evidence="3 4">
    <name type="scientific">Mortierella polycephala</name>
    <dbReference type="NCBI Taxonomy" id="41804"/>
    <lineage>
        <taxon>Eukaryota</taxon>
        <taxon>Fungi</taxon>
        <taxon>Fungi incertae sedis</taxon>
        <taxon>Mucoromycota</taxon>
        <taxon>Mortierellomycotina</taxon>
        <taxon>Mortierellomycetes</taxon>
        <taxon>Mortierellales</taxon>
        <taxon>Mortierellaceae</taxon>
        <taxon>Mortierella</taxon>
    </lineage>
</organism>
<comment type="caution">
    <text evidence="3">The sequence shown here is derived from an EMBL/GenBank/DDBJ whole genome shotgun (WGS) entry which is preliminary data.</text>
</comment>
<dbReference type="OrthoDB" id="2410577at2759"/>
<proteinExistence type="predicted"/>
<feature type="transmembrane region" description="Helical" evidence="2">
    <location>
        <begin position="225"/>
        <end position="245"/>
    </location>
</feature>
<name>A0A9P6PVS0_9FUNG</name>
<feature type="region of interest" description="Disordered" evidence="1">
    <location>
        <begin position="317"/>
        <end position="376"/>
    </location>
</feature>
<feature type="compositionally biased region" description="Pro residues" evidence="1">
    <location>
        <begin position="359"/>
        <end position="374"/>
    </location>
</feature>
<evidence type="ECO:0000313" key="4">
    <source>
        <dbReference type="Proteomes" id="UP000726737"/>
    </source>
</evidence>
<accession>A0A9P6PVS0</accession>
<feature type="region of interest" description="Disordered" evidence="1">
    <location>
        <begin position="394"/>
        <end position="524"/>
    </location>
</feature>
<evidence type="ECO:0000313" key="3">
    <source>
        <dbReference type="EMBL" id="KAG0254770.1"/>
    </source>
</evidence>